<dbReference type="Pfam" id="PF13183">
    <property type="entry name" value="Fer4_8"/>
    <property type="match status" value="1"/>
</dbReference>
<keyword evidence="5 6" id="KW-0411">Iron-sulfur</keyword>
<comment type="catalytic activity">
    <reaction evidence="6">
        <text>(R)-lactate + A = pyruvate + AH2</text>
        <dbReference type="Rhea" id="RHEA:15089"/>
        <dbReference type="ChEBI" id="CHEBI:13193"/>
        <dbReference type="ChEBI" id="CHEBI:15361"/>
        <dbReference type="ChEBI" id="CHEBI:16004"/>
        <dbReference type="ChEBI" id="CHEBI:17499"/>
    </reaction>
</comment>
<gene>
    <name evidence="8" type="primary">glpC_2</name>
    <name evidence="8" type="ORF">CODIS_17720</name>
</gene>
<dbReference type="PROSITE" id="PS00198">
    <property type="entry name" value="4FE4S_FER_1"/>
    <property type="match status" value="2"/>
</dbReference>
<dbReference type="InterPro" id="IPR004017">
    <property type="entry name" value="Cys_rich_dom"/>
</dbReference>
<proteinExistence type="predicted"/>
<evidence type="ECO:0000313" key="9">
    <source>
        <dbReference type="Proteomes" id="UP000094769"/>
    </source>
</evidence>
<evidence type="ECO:0000256" key="4">
    <source>
        <dbReference type="ARBA" id="ARBA00023004"/>
    </source>
</evidence>
<evidence type="ECO:0000313" key="8">
    <source>
        <dbReference type="EMBL" id="ODJ87998.1"/>
    </source>
</evidence>
<protein>
    <recommendedName>
        <fullName evidence="6">Glycolate oxidase iron-sulfur subunit</fullName>
        <ecNumber evidence="6">1.1.99.14</ecNumber>
    </recommendedName>
</protein>
<evidence type="ECO:0000256" key="1">
    <source>
        <dbReference type="ARBA" id="ARBA00022485"/>
    </source>
</evidence>
<feature type="domain" description="4Fe-4S ferredoxin-type" evidence="7">
    <location>
        <begin position="78"/>
        <end position="101"/>
    </location>
</feature>
<reference evidence="8 9" key="1">
    <citation type="submission" date="2016-06" db="EMBL/GenBank/DDBJ databases">
        <title>Genome sequence of endosymbiont of Candidatus Endolucinida thiodiazotropha.</title>
        <authorList>
            <person name="Poehlein A."/>
            <person name="Koenig S."/>
            <person name="Heiden S.E."/>
            <person name="Thuermer A."/>
            <person name="Voget S."/>
            <person name="Daniel R."/>
            <person name="Markert S."/>
            <person name="Gros O."/>
            <person name="Schweder T."/>
        </authorList>
    </citation>
    <scope>NUCLEOTIDE SEQUENCE [LARGE SCALE GENOMIC DNA]</scope>
    <source>
        <strain evidence="8 9">COS</strain>
    </source>
</reference>
<keyword evidence="9" id="KW-1185">Reference proteome</keyword>
<comment type="function">
    <text evidence="6">Component of a complex that catalyzes the oxidation of glycolate to glyoxylate.</text>
</comment>
<dbReference type="EC" id="1.1.99.14" evidence="6"/>
<organism evidence="8 9">
    <name type="scientific">Candidatus Thiodiazotropha endolucinida</name>
    <dbReference type="NCBI Taxonomy" id="1655433"/>
    <lineage>
        <taxon>Bacteria</taxon>
        <taxon>Pseudomonadati</taxon>
        <taxon>Pseudomonadota</taxon>
        <taxon>Gammaproteobacteria</taxon>
        <taxon>Chromatiales</taxon>
        <taxon>Sedimenticolaceae</taxon>
        <taxon>Candidatus Thiodiazotropha</taxon>
    </lineage>
</organism>
<dbReference type="InterPro" id="IPR009051">
    <property type="entry name" value="Helical_ferredxn"/>
</dbReference>
<comment type="catalytic activity">
    <reaction evidence="6">
        <text>glycolate + A = glyoxylate + AH2</text>
        <dbReference type="Rhea" id="RHEA:21264"/>
        <dbReference type="ChEBI" id="CHEBI:13193"/>
        <dbReference type="ChEBI" id="CHEBI:17499"/>
        <dbReference type="ChEBI" id="CHEBI:29805"/>
        <dbReference type="ChEBI" id="CHEBI:36655"/>
        <dbReference type="EC" id="1.1.99.14"/>
    </reaction>
</comment>
<comment type="caution">
    <text evidence="8">The sequence shown here is derived from an EMBL/GenBank/DDBJ whole genome shotgun (WGS) entry which is preliminary data.</text>
</comment>
<comment type="cofactor">
    <cofactor evidence="6">
        <name>[4Fe-4S] cluster</name>
        <dbReference type="ChEBI" id="CHEBI:49883"/>
    </cofactor>
    <text evidence="6">Binds 2 [4Fe-4S] clusters.</text>
</comment>
<dbReference type="InterPro" id="IPR017900">
    <property type="entry name" value="4Fe4S_Fe_S_CS"/>
</dbReference>
<dbReference type="GO" id="GO:0051539">
    <property type="term" value="F:4 iron, 4 sulfur cluster binding"/>
    <property type="evidence" value="ECO:0007669"/>
    <property type="project" value="UniProtKB-UniRule"/>
</dbReference>
<dbReference type="Proteomes" id="UP000094769">
    <property type="component" value="Unassembled WGS sequence"/>
</dbReference>
<dbReference type="PANTHER" id="PTHR32479:SF17">
    <property type="entry name" value="GLYCOLATE OXIDASE IRON-SULFUR SUBUNIT"/>
    <property type="match status" value="1"/>
</dbReference>
<sequence length="417" mass="45878">MIQRRLTVMIGPVSSIPAPRNLTVTPDQLLTEADRCVKCGLCLPECPTYQLLANEADSPRGRVSLMQALAEGELDLDTAVETHLDRCLGCRRCETACPSGVRYGQLLDASRSLITKRKHGRPFMRWLFTQLSEPKRLARISRLYRSMKQMGVTRLITALLPDRYRRLPELGGQLTGAAVIQAGLYPADLPKGRLVQLFTGCVSTQVEQSLLECAMALLRRLGYAVEIPQTQCCCGAIHRHNGFEERAERYCAANRQQTARSHAQALVTLASACQLELQAQQASKIPVVSLMDLLLSLPDTEIPTLKPYAGRVAVHTPCSSHDDGGMRLLQRIPQAEILPLADNSVCCGAAGSYIFTQPSLSTALGKAKIEKLQDCQIDILVTSNTGCAMQLRKLIADAGLHVQVMHPIELIYRQWPG</sequence>
<dbReference type="EMBL" id="MARB01000008">
    <property type="protein sequence ID" value="ODJ87998.1"/>
    <property type="molecule type" value="Genomic_DNA"/>
</dbReference>
<evidence type="ECO:0000256" key="5">
    <source>
        <dbReference type="ARBA" id="ARBA00023014"/>
    </source>
</evidence>
<dbReference type="Gene3D" id="1.10.1060.10">
    <property type="entry name" value="Alpha-helical ferredoxin"/>
    <property type="match status" value="1"/>
</dbReference>
<dbReference type="GO" id="GO:0046872">
    <property type="term" value="F:metal ion binding"/>
    <property type="evidence" value="ECO:0007669"/>
    <property type="project" value="UniProtKB-UniRule"/>
</dbReference>
<accession>A0A7Z0VLX8</accession>
<keyword evidence="3" id="KW-0677">Repeat</keyword>
<evidence type="ECO:0000256" key="6">
    <source>
        <dbReference type="PIRNR" id="PIRNR000139"/>
    </source>
</evidence>
<evidence type="ECO:0000256" key="2">
    <source>
        <dbReference type="ARBA" id="ARBA00022723"/>
    </source>
</evidence>
<dbReference type="AlphaFoldDB" id="A0A7Z0VLX8"/>
<name>A0A7Z0VLX8_9GAMM</name>
<dbReference type="OrthoDB" id="9765258at2"/>
<dbReference type="PIRSF" id="PIRSF000139">
    <property type="entry name" value="Glc_ox_4Fe-4S"/>
    <property type="match status" value="1"/>
</dbReference>
<dbReference type="PROSITE" id="PS51379">
    <property type="entry name" value="4FE4S_FER_2"/>
    <property type="match status" value="2"/>
</dbReference>
<evidence type="ECO:0000259" key="7">
    <source>
        <dbReference type="PROSITE" id="PS51379"/>
    </source>
</evidence>
<dbReference type="InterPro" id="IPR012257">
    <property type="entry name" value="Glc_ox_4Fe-4S"/>
</dbReference>
<keyword evidence="1 6" id="KW-0004">4Fe-4S</keyword>
<keyword evidence="6" id="KW-0249">Electron transport</keyword>
<evidence type="ECO:0000256" key="3">
    <source>
        <dbReference type="ARBA" id="ARBA00022737"/>
    </source>
</evidence>
<dbReference type="PANTHER" id="PTHR32479">
    <property type="entry name" value="GLYCOLATE OXIDASE IRON-SULFUR SUBUNIT"/>
    <property type="match status" value="1"/>
</dbReference>
<dbReference type="SUPFAM" id="SSF46548">
    <property type="entry name" value="alpha-helical ferredoxin"/>
    <property type="match status" value="1"/>
</dbReference>
<keyword evidence="2 6" id="KW-0479">Metal-binding</keyword>
<dbReference type="InterPro" id="IPR017896">
    <property type="entry name" value="4Fe4S_Fe-S-bd"/>
</dbReference>
<feature type="domain" description="4Fe-4S ferredoxin-type" evidence="7">
    <location>
        <begin position="27"/>
        <end position="57"/>
    </location>
</feature>
<keyword evidence="6" id="KW-0813">Transport</keyword>
<dbReference type="Pfam" id="PF02754">
    <property type="entry name" value="CCG"/>
    <property type="match status" value="2"/>
</dbReference>
<keyword evidence="4 6" id="KW-0408">Iron</keyword>
<dbReference type="GO" id="GO:0019154">
    <property type="term" value="F:glycolate dehydrogenase activity"/>
    <property type="evidence" value="ECO:0007669"/>
    <property type="project" value="UniProtKB-EC"/>
</dbReference>